<dbReference type="EMBL" id="CP041730">
    <property type="protein sequence ID" value="QDQ27742.1"/>
    <property type="molecule type" value="Genomic_DNA"/>
</dbReference>
<sequence>MYSPAMATRIFSWASKSRPISFRACCNSCSRIAMTSANQPLLQKLFTPEYSGAGSLPHMAFPPPSDAVNRICVVISDIHCTDGTVGNQSGEGDDWQRFFQDLRLACRDHDELVLVLNGDIIDLVRSAAWTEAGVYPWDRDHARFAELVNAILDGIIRLHATPFGLFGQHGFFEQLKRLRPLLQADGTAVRIIPIVGNHDKELLLVASARQRFYRDCLGWTDSEQETGYRDWIAAMYGAGKADEPPWLPFYFGDRGFKLFATHGQWRDNSNSRAQPGWRAGQGWHPGTWQGLGFSPFTAACFGDTVAAGLLSGFIHDTKRQLRQLDVTRHPVNARAITRLNHILDEMDLYRPAVAGIVRILQEARLQRGKGVDEALLQLISGNFRASLRRWLAQPVSWRSAPAKLKLFLPVLALLGRIKADRITLGIMKLMAKVQEPQTGIGTLQLLALPGFQKAYREEGFRIHTEGHTHVPLEADLQFEQPADQPNYSYINTGAWRSQIMPKQNYGYRRRGVGRALYVYDRLDPATASRRFGYYLRDAISWCERSDWGGGAA</sequence>
<keyword evidence="3" id="KW-1185">Reference proteome</keyword>
<organism evidence="2 3">
    <name type="scientific">Chitinimonas arctica</name>
    <dbReference type="NCBI Taxonomy" id="2594795"/>
    <lineage>
        <taxon>Bacteria</taxon>
        <taxon>Pseudomonadati</taxon>
        <taxon>Pseudomonadota</taxon>
        <taxon>Betaproteobacteria</taxon>
        <taxon>Neisseriales</taxon>
        <taxon>Chitinibacteraceae</taxon>
        <taxon>Chitinimonas</taxon>
    </lineage>
</organism>
<accession>A0A516SHV4</accession>
<dbReference type="Proteomes" id="UP000317550">
    <property type="component" value="Chromosome"/>
</dbReference>
<dbReference type="Pfam" id="PF00149">
    <property type="entry name" value="Metallophos"/>
    <property type="match status" value="1"/>
</dbReference>
<reference evidence="3" key="1">
    <citation type="submission" date="2019-07" db="EMBL/GenBank/DDBJ databases">
        <title>Chitinimonas sp. nov., isolated from Ny-Alesund, arctica soil.</title>
        <authorList>
            <person name="Xu Q."/>
            <person name="Peng F."/>
        </authorList>
    </citation>
    <scope>NUCLEOTIDE SEQUENCE [LARGE SCALE GENOMIC DNA]</scope>
    <source>
        <strain evidence="3">R3-44</strain>
    </source>
</reference>
<evidence type="ECO:0000313" key="2">
    <source>
        <dbReference type="EMBL" id="QDQ27742.1"/>
    </source>
</evidence>
<dbReference type="AlphaFoldDB" id="A0A516SHV4"/>
<proteinExistence type="predicted"/>
<name>A0A516SHV4_9NEIS</name>
<dbReference type="InterPro" id="IPR029052">
    <property type="entry name" value="Metallo-depent_PP-like"/>
</dbReference>
<evidence type="ECO:0000259" key="1">
    <source>
        <dbReference type="Pfam" id="PF00149"/>
    </source>
</evidence>
<dbReference type="OrthoDB" id="5557466at2"/>
<protein>
    <recommendedName>
        <fullName evidence="1">Calcineurin-like phosphoesterase domain-containing protein</fullName>
    </recommendedName>
</protein>
<gene>
    <name evidence="2" type="ORF">FNU76_16065</name>
</gene>
<evidence type="ECO:0000313" key="3">
    <source>
        <dbReference type="Proteomes" id="UP000317550"/>
    </source>
</evidence>
<feature type="domain" description="Calcineurin-like phosphoesterase" evidence="1">
    <location>
        <begin position="73"/>
        <end position="287"/>
    </location>
</feature>
<dbReference type="KEGG" id="cari:FNU76_16065"/>
<dbReference type="SUPFAM" id="SSF56300">
    <property type="entry name" value="Metallo-dependent phosphatases"/>
    <property type="match status" value="1"/>
</dbReference>
<dbReference type="GO" id="GO:0016787">
    <property type="term" value="F:hydrolase activity"/>
    <property type="evidence" value="ECO:0007669"/>
    <property type="project" value="InterPro"/>
</dbReference>
<dbReference type="InterPro" id="IPR004843">
    <property type="entry name" value="Calcineurin-like_PHP"/>
</dbReference>